<comment type="caution">
    <text evidence="1">The sequence shown here is derived from an EMBL/GenBank/DDBJ whole genome shotgun (WGS) entry which is preliminary data.</text>
</comment>
<reference evidence="1 2" key="1">
    <citation type="submission" date="2013-04" db="EMBL/GenBank/DDBJ databases">
        <title>Zunongwangia sp. 22II14-10F7 Genome Sequencing.</title>
        <authorList>
            <person name="Lai Q."/>
            <person name="Shao Z."/>
        </authorList>
    </citation>
    <scope>NUCLEOTIDE SEQUENCE [LARGE SCALE GENOMIC DNA]</scope>
    <source>
        <strain evidence="1 2">22II14-10F7</strain>
    </source>
</reference>
<name>A0A1Y1SY09_9FLAO</name>
<keyword evidence="2" id="KW-1185">Reference proteome</keyword>
<dbReference type="Gene3D" id="2.30.29.80">
    <property type="match status" value="1"/>
</dbReference>
<evidence type="ECO:0000313" key="1">
    <source>
        <dbReference type="EMBL" id="ORL43638.1"/>
    </source>
</evidence>
<sequence>MYFKIYKESVGVFRFEFETVHGSFLFKGIGAFRSVDHCMKGITYFKSQSMYDSFFSRETDSGDNPYFLLVDQAGKRLGISDIYSSFTLMEQDINDLKNQIYAAPVEVILE</sequence>
<dbReference type="RefSeq" id="WP_084843433.1">
    <property type="nucleotide sequence ID" value="NZ_ARYN01000031.1"/>
</dbReference>
<dbReference type="OrthoDB" id="9802792at2"/>
<accession>A0A1Y1SY09</accession>
<dbReference type="InterPro" id="IPR036913">
    <property type="entry name" value="YegP-like_sf"/>
</dbReference>
<evidence type="ECO:0008006" key="3">
    <source>
        <dbReference type="Google" id="ProtNLM"/>
    </source>
</evidence>
<dbReference type="SUPFAM" id="SSF160113">
    <property type="entry name" value="YegP-like"/>
    <property type="match status" value="1"/>
</dbReference>
<dbReference type="EMBL" id="ARYN01000031">
    <property type="protein sequence ID" value="ORL43638.1"/>
    <property type="molecule type" value="Genomic_DNA"/>
</dbReference>
<proteinExistence type="predicted"/>
<gene>
    <name evidence="1" type="ORF">IIF7_19866</name>
</gene>
<dbReference type="STRING" id="1185767.IIF7_19866"/>
<protein>
    <recommendedName>
        <fullName evidence="3">DUF1508 domain-containing protein</fullName>
    </recommendedName>
</protein>
<organism evidence="1 2">
    <name type="scientific">Zunongwangia atlantica 22II14-10F7</name>
    <dbReference type="NCBI Taxonomy" id="1185767"/>
    <lineage>
        <taxon>Bacteria</taxon>
        <taxon>Pseudomonadati</taxon>
        <taxon>Bacteroidota</taxon>
        <taxon>Flavobacteriia</taxon>
        <taxon>Flavobacteriales</taxon>
        <taxon>Flavobacteriaceae</taxon>
        <taxon>Zunongwangia</taxon>
    </lineage>
</organism>
<dbReference type="AlphaFoldDB" id="A0A1Y1SY09"/>
<evidence type="ECO:0000313" key="2">
    <source>
        <dbReference type="Proteomes" id="UP000192746"/>
    </source>
</evidence>
<dbReference type="Proteomes" id="UP000192746">
    <property type="component" value="Unassembled WGS sequence"/>
</dbReference>